<evidence type="ECO:0000259" key="3">
    <source>
        <dbReference type="PROSITE" id="PS50234"/>
    </source>
</evidence>
<keyword evidence="5" id="KW-1185">Reference proteome</keyword>
<keyword evidence="2" id="KW-0472">Membrane</keyword>
<evidence type="ECO:0000256" key="1">
    <source>
        <dbReference type="SAM" id="MobiDB-lite"/>
    </source>
</evidence>
<comment type="caution">
    <text evidence="4">The sequence shown here is derived from an EMBL/GenBank/DDBJ whole genome shotgun (WGS) entry which is preliminary data.</text>
</comment>
<dbReference type="EMBL" id="JAELVR010000002">
    <property type="protein sequence ID" value="MBJ6370563.1"/>
    <property type="molecule type" value="Genomic_DNA"/>
</dbReference>
<name>A0A8J7IJF9_9RHOB</name>
<evidence type="ECO:0000313" key="4">
    <source>
        <dbReference type="EMBL" id="MBJ6370563.1"/>
    </source>
</evidence>
<feature type="domain" description="VWFA" evidence="3">
    <location>
        <begin position="131"/>
        <end position="444"/>
    </location>
</feature>
<feature type="region of interest" description="Disordered" evidence="1">
    <location>
        <begin position="353"/>
        <end position="379"/>
    </location>
</feature>
<dbReference type="SUPFAM" id="SSF53300">
    <property type="entry name" value="vWA-like"/>
    <property type="match status" value="1"/>
</dbReference>
<dbReference type="InterPro" id="IPR002035">
    <property type="entry name" value="VWF_A"/>
</dbReference>
<evidence type="ECO:0000313" key="5">
    <source>
        <dbReference type="Proteomes" id="UP000619079"/>
    </source>
</evidence>
<dbReference type="RefSeq" id="WP_199023344.1">
    <property type="nucleotide sequence ID" value="NZ_JAELVR010000002.1"/>
</dbReference>
<dbReference type="Gene3D" id="3.40.50.410">
    <property type="entry name" value="von Willebrand factor, type A domain"/>
    <property type="match status" value="1"/>
</dbReference>
<feature type="transmembrane region" description="Helical" evidence="2">
    <location>
        <begin position="12"/>
        <end position="34"/>
    </location>
</feature>
<dbReference type="Pfam" id="PF13400">
    <property type="entry name" value="Tad"/>
    <property type="match status" value="1"/>
</dbReference>
<organism evidence="4 5">
    <name type="scientific">Sedimentitalea arenosa</name>
    <dbReference type="NCBI Taxonomy" id="2798803"/>
    <lineage>
        <taxon>Bacteria</taxon>
        <taxon>Pseudomonadati</taxon>
        <taxon>Pseudomonadota</taxon>
        <taxon>Alphaproteobacteria</taxon>
        <taxon>Rhodobacterales</taxon>
        <taxon>Paracoccaceae</taxon>
        <taxon>Sedimentitalea</taxon>
    </lineage>
</organism>
<keyword evidence="2" id="KW-0812">Transmembrane</keyword>
<evidence type="ECO:0000256" key="2">
    <source>
        <dbReference type="SAM" id="Phobius"/>
    </source>
</evidence>
<dbReference type="PROSITE" id="PS50234">
    <property type="entry name" value="VWFA"/>
    <property type="match status" value="1"/>
</dbReference>
<protein>
    <submittedName>
        <fullName evidence="4">Tad domain-containing protein</fullName>
    </submittedName>
</protein>
<dbReference type="InterPro" id="IPR028087">
    <property type="entry name" value="Tad_N"/>
</dbReference>
<dbReference type="InterPro" id="IPR036465">
    <property type="entry name" value="vWFA_dom_sf"/>
</dbReference>
<sequence length="455" mass="49693">MGSFARNEDGAMLIMGVYIFLMILMVGGIGIDLMHFERERSKLQNTLDRAVLAAADLDQPLPPKEVVRDYFDKAGLAEHIKSINVVPGINFRNVSATAETTMPTQFMHMLNLDELTVPAAGAAEERVPNVEISLVLDISGSMRNNSRMDKLRPAAVNFVNAVLAGDAAAKTSVNLIPYAGQTNPGPWMFNRLNGVRYPDIELDPDKGGTSDGRYPNVSSCLEIGSSDFTHSGLPNGSSYDQTPHFMNWEIASSVMDWGWCPQDQSSIVYASNNPGNLNTMINTMRMHDGTGTHYAMKYALALLDPTSRPAFAAMATAGLVPDEFKTRPANWLASDTVKYIVLMTDGQITEQVRPKDGMHEDNPTKELKEGNDSGSRNITSASDNVSSFYSQCNLAKHPSRNVIVYTIAFDVTGAPRTQMKNCASSPSHFFIASPNEIAAVFSAIARQINELKLVN</sequence>
<gene>
    <name evidence="4" type="ORF">JF290_03395</name>
</gene>
<keyword evidence="2" id="KW-1133">Transmembrane helix</keyword>
<feature type="compositionally biased region" description="Basic and acidic residues" evidence="1">
    <location>
        <begin position="353"/>
        <end position="371"/>
    </location>
</feature>
<proteinExistence type="predicted"/>
<accession>A0A8J7IJF9</accession>
<reference evidence="4" key="1">
    <citation type="submission" date="2020-12" db="EMBL/GenBank/DDBJ databases">
        <title>Sedimentitalea sp. nov., isolated from sand in Incheon.</title>
        <authorList>
            <person name="Kim W."/>
        </authorList>
    </citation>
    <scope>NUCLEOTIDE SEQUENCE</scope>
    <source>
        <strain evidence="4">CAU 1593</strain>
    </source>
</reference>
<dbReference type="Proteomes" id="UP000619079">
    <property type="component" value="Unassembled WGS sequence"/>
</dbReference>
<dbReference type="AlphaFoldDB" id="A0A8J7IJF9"/>